<sequence>MEDNQTQIPIDYVTFSKTIPHHYPYECMGLILILIYIFMYITGNTTNKKLALKFVSTTYDCFKTNFAFLGVTNKENGPLLQSISSNSFGFIAQGRNNLNCFAVTIDLKKRQDLLSMLFFSFIWPEKDTITIDIPIAATPQPICFALIKKRDAKSYKEANIDLKYLCEKLFIDKIEDNLTLVTLGEGKEPLTTIFDSKICQALKKYDKQIQNIHFTDQKKLLPNPYHLGATLINIESIEDYTEFIQLILQIIDKIASFKLSQSA</sequence>
<dbReference type="InterPro" id="IPR012879">
    <property type="entry name" value="CCDC47"/>
</dbReference>
<dbReference type="PANTHER" id="PTHR12883">
    <property type="entry name" value="ADIPOCYTE-SPECIFIC PROTEIN 4-RELATED"/>
    <property type="match status" value="1"/>
</dbReference>
<dbReference type="Pfam" id="PF07946">
    <property type="entry name" value="CCDC47"/>
    <property type="match status" value="1"/>
</dbReference>
<accession>A0A8S1UJL8</accession>
<comment type="caution">
    <text evidence="6">The sequence shown here is derived from an EMBL/GenBank/DDBJ whole genome shotgun (WGS) entry which is preliminary data.</text>
</comment>
<evidence type="ECO:0000256" key="5">
    <source>
        <dbReference type="SAM" id="Phobius"/>
    </source>
</evidence>
<protein>
    <submittedName>
        <fullName evidence="6">Uncharacterized protein</fullName>
    </submittedName>
</protein>
<reference evidence="6" key="1">
    <citation type="submission" date="2021-01" db="EMBL/GenBank/DDBJ databases">
        <authorList>
            <consortium name="Genoscope - CEA"/>
            <person name="William W."/>
        </authorList>
    </citation>
    <scope>NUCLEOTIDE SEQUENCE</scope>
</reference>
<dbReference type="GO" id="GO:0005783">
    <property type="term" value="C:endoplasmic reticulum"/>
    <property type="evidence" value="ECO:0007669"/>
    <property type="project" value="InterPro"/>
</dbReference>
<name>A0A8S1UJL8_PAROT</name>
<dbReference type="AlphaFoldDB" id="A0A8S1UJL8"/>
<keyword evidence="2 5" id="KW-0812">Transmembrane</keyword>
<dbReference type="Proteomes" id="UP000683925">
    <property type="component" value="Unassembled WGS sequence"/>
</dbReference>
<evidence type="ECO:0000256" key="2">
    <source>
        <dbReference type="ARBA" id="ARBA00022692"/>
    </source>
</evidence>
<feature type="transmembrane region" description="Helical" evidence="5">
    <location>
        <begin position="23"/>
        <end position="43"/>
    </location>
</feature>
<evidence type="ECO:0000313" key="7">
    <source>
        <dbReference type="Proteomes" id="UP000683925"/>
    </source>
</evidence>
<dbReference type="GO" id="GO:0005509">
    <property type="term" value="F:calcium ion binding"/>
    <property type="evidence" value="ECO:0007669"/>
    <property type="project" value="InterPro"/>
</dbReference>
<keyword evidence="4 5" id="KW-0472">Membrane</keyword>
<dbReference type="EMBL" id="CAJJDP010000045">
    <property type="protein sequence ID" value="CAD8164554.1"/>
    <property type="molecule type" value="Genomic_DNA"/>
</dbReference>
<dbReference type="GO" id="GO:0016020">
    <property type="term" value="C:membrane"/>
    <property type="evidence" value="ECO:0007669"/>
    <property type="project" value="UniProtKB-SubCell"/>
</dbReference>
<comment type="subcellular location">
    <subcellularLocation>
        <location evidence="1">Membrane</location>
        <topology evidence="1">Single-pass membrane protein</topology>
    </subcellularLocation>
</comment>
<evidence type="ECO:0000313" key="6">
    <source>
        <dbReference type="EMBL" id="CAD8164554.1"/>
    </source>
</evidence>
<proteinExistence type="predicted"/>
<evidence type="ECO:0000256" key="4">
    <source>
        <dbReference type="ARBA" id="ARBA00023136"/>
    </source>
</evidence>
<keyword evidence="7" id="KW-1185">Reference proteome</keyword>
<organism evidence="6 7">
    <name type="scientific">Paramecium octaurelia</name>
    <dbReference type="NCBI Taxonomy" id="43137"/>
    <lineage>
        <taxon>Eukaryota</taxon>
        <taxon>Sar</taxon>
        <taxon>Alveolata</taxon>
        <taxon>Ciliophora</taxon>
        <taxon>Intramacronucleata</taxon>
        <taxon>Oligohymenophorea</taxon>
        <taxon>Peniculida</taxon>
        <taxon>Parameciidae</taxon>
        <taxon>Paramecium</taxon>
    </lineage>
</organism>
<evidence type="ECO:0000256" key="1">
    <source>
        <dbReference type="ARBA" id="ARBA00004167"/>
    </source>
</evidence>
<dbReference type="GO" id="GO:0032469">
    <property type="term" value="P:endoplasmic reticulum calcium ion homeostasis"/>
    <property type="evidence" value="ECO:0007669"/>
    <property type="project" value="InterPro"/>
</dbReference>
<evidence type="ECO:0000256" key="3">
    <source>
        <dbReference type="ARBA" id="ARBA00022989"/>
    </source>
</evidence>
<dbReference type="OrthoDB" id="10039147at2759"/>
<gene>
    <name evidence="6" type="ORF">POCTA_138.1.T0450112</name>
</gene>
<dbReference type="PANTHER" id="PTHR12883:SF0">
    <property type="entry name" value="PAT COMPLEX SUBUNIT CCDC47"/>
    <property type="match status" value="1"/>
</dbReference>
<keyword evidence="3 5" id="KW-1133">Transmembrane helix</keyword>